<feature type="domain" description="Sodium/calcium exchanger membrane region" evidence="6">
    <location>
        <begin position="30"/>
        <end position="183"/>
    </location>
</feature>
<feature type="transmembrane region" description="Helical" evidence="5">
    <location>
        <begin position="68"/>
        <end position="88"/>
    </location>
</feature>
<dbReference type="GO" id="GO:0008273">
    <property type="term" value="F:calcium, potassium:sodium antiporter activity"/>
    <property type="evidence" value="ECO:0007669"/>
    <property type="project" value="TreeGrafter"/>
</dbReference>
<feature type="transmembrane region" description="Helical" evidence="5">
    <location>
        <begin position="238"/>
        <end position="259"/>
    </location>
</feature>
<feature type="domain" description="Sodium/calcium exchanger membrane region" evidence="6">
    <location>
        <begin position="215"/>
        <end position="356"/>
    </location>
</feature>
<dbReference type="GO" id="GO:0005886">
    <property type="term" value="C:plasma membrane"/>
    <property type="evidence" value="ECO:0007669"/>
    <property type="project" value="TreeGrafter"/>
</dbReference>
<evidence type="ECO:0000256" key="1">
    <source>
        <dbReference type="ARBA" id="ARBA00004141"/>
    </source>
</evidence>
<dbReference type="GO" id="GO:0005262">
    <property type="term" value="F:calcium channel activity"/>
    <property type="evidence" value="ECO:0007669"/>
    <property type="project" value="TreeGrafter"/>
</dbReference>
<feature type="transmembrane region" description="Helical" evidence="5">
    <location>
        <begin position="339"/>
        <end position="358"/>
    </location>
</feature>
<dbReference type="GO" id="GO:0006874">
    <property type="term" value="P:intracellular calcium ion homeostasis"/>
    <property type="evidence" value="ECO:0007669"/>
    <property type="project" value="TreeGrafter"/>
</dbReference>
<dbReference type="Pfam" id="PF01699">
    <property type="entry name" value="Na_Ca_ex"/>
    <property type="match status" value="2"/>
</dbReference>
<name>F1THT7_9FIRM</name>
<feature type="transmembrane region" description="Helical" evidence="5">
    <location>
        <begin position="211"/>
        <end position="232"/>
    </location>
</feature>
<keyword evidence="2 5" id="KW-0812">Transmembrane</keyword>
<protein>
    <submittedName>
        <fullName evidence="7">Sodium/calcium exchanger membrane region</fullName>
    </submittedName>
</protein>
<evidence type="ECO:0000256" key="3">
    <source>
        <dbReference type="ARBA" id="ARBA00022989"/>
    </source>
</evidence>
<evidence type="ECO:0000256" key="2">
    <source>
        <dbReference type="ARBA" id="ARBA00022692"/>
    </source>
</evidence>
<keyword evidence="3 5" id="KW-1133">Transmembrane helix</keyword>
<reference evidence="7" key="1">
    <citation type="submission" date="2009-07" db="EMBL/GenBank/DDBJ databases">
        <authorList>
            <consortium name="US DOE Joint Genome Institute (JGI-PGF)"/>
            <person name="Lucas S."/>
            <person name="Copeland A."/>
            <person name="Lapidus A."/>
            <person name="Glavina del Rio T."/>
            <person name="Tice H."/>
            <person name="Bruce D."/>
            <person name="Goodwin L."/>
            <person name="Pitluck S."/>
            <person name="Larimer F."/>
            <person name="Land M.L."/>
            <person name="Mouttaki H."/>
            <person name="He Z."/>
            <person name="Zhou J."/>
            <person name="Hemme C.L."/>
        </authorList>
    </citation>
    <scope>NUCLEOTIDE SEQUENCE [LARGE SCALE GENOMIC DNA]</scope>
    <source>
        <strain evidence="7">DSM 2782</strain>
    </source>
</reference>
<feature type="transmembrane region" description="Helical" evidence="5">
    <location>
        <begin position="27"/>
        <end position="48"/>
    </location>
</feature>
<gene>
    <name evidence="7" type="ORF">Cpap_0676</name>
</gene>
<dbReference type="InterPro" id="IPR004837">
    <property type="entry name" value="NaCa_Exmemb"/>
</dbReference>
<dbReference type="PANTHER" id="PTHR10846">
    <property type="entry name" value="SODIUM/POTASSIUM/CALCIUM EXCHANGER"/>
    <property type="match status" value="1"/>
</dbReference>
<dbReference type="Proteomes" id="UP000003860">
    <property type="component" value="Unassembled WGS sequence"/>
</dbReference>
<dbReference type="AlphaFoldDB" id="F1THT7"/>
<dbReference type="Gene3D" id="1.20.1420.30">
    <property type="entry name" value="NCX, central ion-binding region"/>
    <property type="match status" value="1"/>
</dbReference>
<accession>F1THT7</accession>
<keyword evidence="4 5" id="KW-0472">Membrane</keyword>
<dbReference type="STRING" id="588581.Cpap_0676"/>
<feature type="transmembrane region" description="Helical" evidence="5">
    <location>
        <begin position="280"/>
        <end position="302"/>
    </location>
</feature>
<keyword evidence="8" id="KW-1185">Reference proteome</keyword>
<dbReference type="PANTHER" id="PTHR10846:SF8">
    <property type="entry name" value="INNER MEMBRANE PROTEIN YRBG"/>
    <property type="match status" value="1"/>
</dbReference>
<organism evidence="7 8">
    <name type="scientific">Ruminiclostridium papyrosolvens DSM 2782</name>
    <dbReference type="NCBI Taxonomy" id="588581"/>
    <lineage>
        <taxon>Bacteria</taxon>
        <taxon>Bacillati</taxon>
        <taxon>Bacillota</taxon>
        <taxon>Clostridia</taxon>
        <taxon>Eubacteriales</taxon>
        <taxon>Oscillospiraceae</taxon>
        <taxon>Ruminiclostridium</taxon>
    </lineage>
</organism>
<proteinExistence type="predicted"/>
<dbReference type="EMBL" id="ACXX02000017">
    <property type="protein sequence ID" value="EGD46069.1"/>
    <property type="molecule type" value="Genomic_DNA"/>
</dbReference>
<comment type="subcellular location">
    <subcellularLocation>
        <location evidence="1">Membrane</location>
        <topology evidence="1">Multi-pass membrane protein</topology>
    </subcellularLocation>
</comment>
<evidence type="ECO:0000313" key="8">
    <source>
        <dbReference type="Proteomes" id="UP000003860"/>
    </source>
</evidence>
<dbReference type="eggNOG" id="COG0530">
    <property type="taxonomic scope" value="Bacteria"/>
</dbReference>
<evidence type="ECO:0000256" key="4">
    <source>
        <dbReference type="ARBA" id="ARBA00023136"/>
    </source>
</evidence>
<dbReference type="InterPro" id="IPR004481">
    <property type="entry name" value="K/Na/Ca-exchanger"/>
</dbReference>
<feature type="transmembrane region" description="Helical" evidence="5">
    <location>
        <begin position="308"/>
        <end position="327"/>
    </location>
</feature>
<evidence type="ECO:0000256" key="5">
    <source>
        <dbReference type="SAM" id="Phobius"/>
    </source>
</evidence>
<feature type="transmembrane region" description="Helical" evidence="5">
    <location>
        <begin position="100"/>
        <end position="125"/>
    </location>
</feature>
<dbReference type="InterPro" id="IPR044880">
    <property type="entry name" value="NCX_ion-bd_dom_sf"/>
</dbReference>
<sequence length="359" mass="38987">MLNLVYPAYELLKDIVPKKMRRERTMLDNILILLLSLGIILTGCELFTNGIEWLGKKLGLGDGVVGSIFSAVGTCLPETLIPVIALLFSNQKDSVDIGIGAIVGAPFMLATLAFFITGLSVIIFSGRRQTGMNLSTNLDILGRDISFFVIVYTSAISVSFFSVGFVKNITAIFLIAAYVYYVFKTVNSDKASNGEIDELIFSKTFKLNENIPVIVAQIALALFSIILGAEMFVGNIEVISGTLGISTLALSIIITPVATELPEKFNSVIWISKNKDTLSLGNISGAMVFQSCIPVSIGIITTDWKLDIITLVSSLLALASTLVTYIWIKVKRSLTPLPLLTGGIFYALFIVFLILRGFK</sequence>
<evidence type="ECO:0000313" key="7">
    <source>
        <dbReference type="EMBL" id="EGD46069.1"/>
    </source>
</evidence>
<reference evidence="7" key="2">
    <citation type="submission" date="2011-01" db="EMBL/GenBank/DDBJ databases">
        <title>The Non-contiguous Finished genome of Clostridium papyrosolvens.</title>
        <authorList>
            <person name="Lucas S."/>
            <person name="Copeland A."/>
            <person name="Lapidus A."/>
            <person name="Cheng J.-F."/>
            <person name="Goodwin L."/>
            <person name="Pitluck S."/>
            <person name="Misra M."/>
            <person name="Chertkov O."/>
            <person name="Detter J.C."/>
            <person name="Han C."/>
            <person name="Tapia R."/>
            <person name="Land M."/>
            <person name="Hauser L."/>
            <person name="Kyrpides N."/>
            <person name="Ivanova N."/>
            <person name="Pagani I."/>
            <person name="Mouttaki H."/>
            <person name="He Z."/>
            <person name="Zhou J."/>
            <person name="Hemme C.L."/>
            <person name="Woyke T."/>
        </authorList>
    </citation>
    <scope>NUCLEOTIDE SEQUENCE [LARGE SCALE GENOMIC DNA]</scope>
    <source>
        <strain evidence="7">DSM 2782</strain>
    </source>
</reference>
<comment type="caution">
    <text evidence="7">The sequence shown here is derived from an EMBL/GenBank/DDBJ whole genome shotgun (WGS) entry which is preliminary data.</text>
</comment>
<evidence type="ECO:0000259" key="6">
    <source>
        <dbReference type="Pfam" id="PF01699"/>
    </source>
</evidence>